<name>A0AAE1EDU0_9GAST</name>
<comment type="function">
    <text evidence="9">Pyrophosphatase that hydrolyzes the non-canonical purine nucleotides inosine triphosphate (ITP), deoxyinosine triphosphate (dITP) as well as 2'-deoxy-N-6-hydroxylaminopurine triphosphate (dHAPTP) and xanthosine 5'-triphosphate (XTP) to their respective monophosphate derivatives. The enzyme does not distinguish between the deoxy- and ribose forms. Probably excludes non-canonical purines from RNA and DNA precursor pools, thus preventing their incorporation into RNA and DNA and avoiding chromosomal lesions.</text>
</comment>
<comment type="catalytic activity">
    <reaction evidence="10">
        <text>ITP + H2O = IMP + diphosphate + H(+)</text>
        <dbReference type="Rhea" id="RHEA:29399"/>
        <dbReference type="ChEBI" id="CHEBI:15377"/>
        <dbReference type="ChEBI" id="CHEBI:15378"/>
        <dbReference type="ChEBI" id="CHEBI:33019"/>
        <dbReference type="ChEBI" id="CHEBI:58053"/>
        <dbReference type="ChEBI" id="CHEBI:61402"/>
        <dbReference type="EC" id="3.6.1.66"/>
    </reaction>
    <physiologicalReaction direction="left-to-right" evidence="10">
        <dbReference type="Rhea" id="RHEA:29400"/>
    </physiologicalReaction>
</comment>
<dbReference type="GO" id="GO:0035870">
    <property type="term" value="F:dITP diphosphatase activity"/>
    <property type="evidence" value="ECO:0007669"/>
    <property type="project" value="UniProtKB-UniRule"/>
</dbReference>
<comment type="cofactor">
    <cofactor evidence="13">
        <name>Mg(2+)</name>
        <dbReference type="ChEBI" id="CHEBI:18420"/>
    </cofactor>
    <cofactor evidence="13">
        <name>Mn(2+)</name>
        <dbReference type="ChEBI" id="CHEBI:29035"/>
    </cofactor>
    <text evidence="13">Binds 1 divalent metal cation per subunit; can use either Mg(2+) or Mn(2+).</text>
</comment>
<evidence type="ECO:0000256" key="7">
    <source>
        <dbReference type="ARBA" id="ARBA00022842"/>
    </source>
</evidence>
<keyword evidence="13" id="KW-0464">Manganese</keyword>
<dbReference type="FunFam" id="3.90.950.10:FF:000003">
    <property type="entry name" value="Inosine triphosphate pyrophosphatase"/>
    <property type="match status" value="1"/>
</dbReference>
<comment type="similarity">
    <text evidence="2 13 14">Belongs to the HAM1 NTPase family.</text>
</comment>
<evidence type="ECO:0000256" key="12">
    <source>
        <dbReference type="ARBA" id="ARBA00093271"/>
    </source>
</evidence>
<comment type="catalytic activity">
    <reaction evidence="13">
        <text>XTP + H2O = XMP + diphosphate + H(+)</text>
        <dbReference type="Rhea" id="RHEA:28610"/>
        <dbReference type="ChEBI" id="CHEBI:15377"/>
        <dbReference type="ChEBI" id="CHEBI:15378"/>
        <dbReference type="ChEBI" id="CHEBI:33019"/>
        <dbReference type="ChEBI" id="CHEBI:57464"/>
        <dbReference type="ChEBI" id="CHEBI:61314"/>
        <dbReference type="EC" id="3.6.1.66"/>
    </reaction>
</comment>
<organism evidence="15 16">
    <name type="scientific">Elysia crispata</name>
    <name type="common">lettuce slug</name>
    <dbReference type="NCBI Taxonomy" id="231223"/>
    <lineage>
        <taxon>Eukaryota</taxon>
        <taxon>Metazoa</taxon>
        <taxon>Spiralia</taxon>
        <taxon>Lophotrochozoa</taxon>
        <taxon>Mollusca</taxon>
        <taxon>Gastropoda</taxon>
        <taxon>Heterobranchia</taxon>
        <taxon>Euthyneura</taxon>
        <taxon>Panpulmonata</taxon>
        <taxon>Sacoglossa</taxon>
        <taxon>Placobranchoidea</taxon>
        <taxon>Plakobranchidae</taxon>
        <taxon>Elysia</taxon>
    </lineage>
</organism>
<dbReference type="EC" id="3.6.1.66" evidence="13"/>
<protein>
    <recommendedName>
        <fullName evidence="13">Inosine triphosphate pyrophosphatase</fullName>
        <shortName evidence="13">ITPase</shortName>
        <shortName evidence="13">Inosine triphosphatase</shortName>
        <ecNumber evidence="13">3.6.1.66</ecNumber>
    </recommendedName>
    <alternativeName>
        <fullName evidence="13">Non-canonical purine NTP pyrophosphatase</fullName>
    </alternativeName>
    <alternativeName>
        <fullName evidence="13">Non-standard purine NTP pyrophosphatase</fullName>
    </alternativeName>
    <alternativeName>
        <fullName evidence="13">Nucleoside-triphosphate diphosphatase</fullName>
    </alternativeName>
    <alternativeName>
        <fullName evidence="13">Nucleoside-triphosphate pyrophosphatase</fullName>
        <shortName evidence="13">NTPase</shortName>
    </alternativeName>
    <alternativeName>
        <fullName evidence="13">XTP/dITP diphosphatase</fullName>
    </alternativeName>
</protein>
<dbReference type="PANTHER" id="PTHR11067">
    <property type="entry name" value="INOSINE TRIPHOSPHATE PYROPHOSPHATASE/HAM1 PROTEIN"/>
    <property type="match status" value="1"/>
</dbReference>
<evidence type="ECO:0000256" key="11">
    <source>
        <dbReference type="ARBA" id="ARBA00093255"/>
    </source>
</evidence>
<sequence>MRHSSFCTMARSIVLVTGNKNKLKEFLYIAGEDFPIKVEIQDFDLPEYQGSPEEIVRAKCDLARQQVKGPVIVEDVSLCFNALGGMPGPYIKWFLKNIGPAGLHKMLHGFADKTAFAQCIFGYSSGEEGSKIHIFDGRCPGKIVEPRGSTEFGWDPVFEPEGYDKTYAEMAPELKNSISHRSKAIAALRNFLNKSESL</sequence>
<comment type="subcellular location">
    <subcellularLocation>
        <location evidence="1 13">Cytoplasm</location>
    </subcellularLocation>
</comment>
<dbReference type="GO" id="GO:0000166">
    <property type="term" value="F:nucleotide binding"/>
    <property type="evidence" value="ECO:0007669"/>
    <property type="project" value="UniProtKB-KW"/>
</dbReference>
<evidence type="ECO:0000256" key="2">
    <source>
        <dbReference type="ARBA" id="ARBA00008023"/>
    </source>
</evidence>
<comment type="catalytic activity">
    <reaction evidence="11">
        <text>dITP + H2O = dIMP + diphosphate + H(+)</text>
        <dbReference type="Rhea" id="RHEA:28342"/>
        <dbReference type="ChEBI" id="CHEBI:15377"/>
        <dbReference type="ChEBI" id="CHEBI:15378"/>
        <dbReference type="ChEBI" id="CHEBI:33019"/>
        <dbReference type="ChEBI" id="CHEBI:61194"/>
        <dbReference type="ChEBI" id="CHEBI:61382"/>
        <dbReference type="EC" id="3.6.1.66"/>
    </reaction>
    <physiologicalReaction direction="left-to-right" evidence="11">
        <dbReference type="Rhea" id="RHEA:28343"/>
    </physiologicalReaction>
</comment>
<dbReference type="Pfam" id="PF01725">
    <property type="entry name" value="Ham1p_like"/>
    <property type="match status" value="1"/>
</dbReference>
<keyword evidence="16" id="KW-1185">Reference proteome</keyword>
<dbReference type="SUPFAM" id="SSF52972">
    <property type="entry name" value="ITPase-like"/>
    <property type="match status" value="1"/>
</dbReference>
<feature type="binding site" evidence="13">
    <location>
        <begin position="17"/>
        <end position="22"/>
    </location>
    <ligand>
        <name>ITP</name>
        <dbReference type="ChEBI" id="CHEBI:61402"/>
    </ligand>
</feature>
<dbReference type="NCBIfam" id="TIGR00042">
    <property type="entry name" value="RdgB/HAM1 family non-canonical purine NTP pyrophosphatase"/>
    <property type="match status" value="1"/>
</dbReference>
<comment type="caution">
    <text evidence="15">The sequence shown here is derived from an EMBL/GenBank/DDBJ whole genome shotgun (WGS) entry which is preliminary data.</text>
</comment>
<dbReference type="GO" id="GO:0009204">
    <property type="term" value="P:deoxyribonucleoside triphosphate catabolic process"/>
    <property type="evidence" value="ECO:0007669"/>
    <property type="project" value="UniProtKB-UniRule"/>
</dbReference>
<dbReference type="GO" id="GO:0036222">
    <property type="term" value="F:XTP diphosphatase activity"/>
    <property type="evidence" value="ECO:0007669"/>
    <property type="project" value="UniProtKB-UniRule"/>
</dbReference>
<dbReference type="GO" id="GO:0009117">
    <property type="term" value="P:nucleotide metabolic process"/>
    <property type="evidence" value="ECO:0007669"/>
    <property type="project" value="UniProtKB-KW"/>
</dbReference>
<evidence type="ECO:0000256" key="1">
    <source>
        <dbReference type="ARBA" id="ARBA00004496"/>
    </source>
</evidence>
<evidence type="ECO:0000256" key="4">
    <source>
        <dbReference type="ARBA" id="ARBA00022723"/>
    </source>
</evidence>
<evidence type="ECO:0000256" key="10">
    <source>
        <dbReference type="ARBA" id="ARBA00093218"/>
    </source>
</evidence>
<keyword evidence="3 13" id="KW-0963">Cytoplasm</keyword>
<dbReference type="PANTHER" id="PTHR11067:SF9">
    <property type="entry name" value="INOSINE TRIPHOSPHATE PYROPHOSPHATASE"/>
    <property type="match status" value="1"/>
</dbReference>
<dbReference type="InterPro" id="IPR002637">
    <property type="entry name" value="RdgB/HAM1"/>
</dbReference>
<dbReference type="GO" id="GO:0005737">
    <property type="term" value="C:cytoplasm"/>
    <property type="evidence" value="ECO:0007669"/>
    <property type="project" value="UniProtKB-SubCell"/>
</dbReference>
<dbReference type="InterPro" id="IPR027502">
    <property type="entry name" value="ITPase"/>
</dbReference>
<evidence type="ECO:0000256" key="8">
    <source>
        <dbReference type="ARBA" id="ARBA00023080"/>
    </source>
</evidence>
<gene>
    <name evidence="15" type="ORF">RRG08_029458</name>
</gene>
<proteinExistence type="inferred from homology"/>
<keyword evidence="6 13" id="KW-0378">Hydrolase</keyword>
<keyword evidence="5 13" id="KW-0547">Nucleotide-binding</keyword>
<dbReference type="Proteomes" id="UP001283361">
    <property type="component" value="Unassembled WGS sequence"/>
</dbReference>
<reference evidence="15" key="1">
    <citation type="journal article" date="2023" name="G3 (Bethesda)">
        <title>A reference genome for the long-term kleptoplast-retaining sea slug Elysia crispata morphotype clarki.</title>
        <authorList>
            <person name="Eastman K.E."/>
            <person name="Pendleton A.L."/>
            <person name="Shaikh M.A."/>
            <person name="Suttiyut T."/>
            <person name="Ogas R."/>
            <person name="Tomko P."/>
            <person name="Gavelis G."/>
            <person name="Widhalm J.R."/>
            <person name="Wisecaver J.H."/>
        </authorList>
    </citation>
    <scope>NUCLEOTIDE SEQUENCE</scope>
    <source>
        <strain evidence="15">ECLA1</strain>
    </source>
</reference>
<dbReference type="GO" id="GO:0036220">
    <property type="term" value="F:ITP diphosphatase activity"/>
    <property type="evidence" value="ECO:0007669"/>
    <property type="project" value="UniProtKB-UniRule"/>
</dbReference>
<keyword evidence="4 13" id="KW-0479">Metal-binding</keyword>
<feature type="binding site" evidence="13">
    <location>
        <position position="47"/>
    </location>
    <ligand>
        <name>Mg(2+)</name>
        <dbReference type="ChEBI" id="CHEBI:18420"/>
    </ligand>
</feature>
<feature type="binding site" evidence="13">
    <location>
        <begin position="180"/>
        <end position="181"/>
    </location>
    <ligand>
        <name>ITP</name>
        <dbReference type="ChEBI" id="CHEBI:61402"/>
    </ligand>
</feature>
<keyword evidence="8 13" id="KW-0546">Nucleotide metabolism</keyword>
<feature type="binding site" evidence="13">
    <location>
        <position position="59"/>
    </location>
    <ligand>
        <name>ITP</name>
        <dbReference type="ChEBI" id="CHEBI:61402"/>
    </ligand>
</feature>
<dbReference type="Gene3D" id="3.90.950.10">
    <property type="match status" value="1"/>
</dbReference>
<dbReference type="GO" id="GO:0046872">
    <property type="term" value="F:metal ion binding"/>
    <property type="evidence" value="ECO:0007669"/>
    <property type="project" value="UniProtKB-KW"/>
</dbReference>
<accession>A0AAE1EDU0</accession>
<keyword evidence="7 13" id="KW-0460">Magnesium</keyword>
<dbReference type="EMBL" id="JAWDGP010000082">
    <property type="protein sequence ID" value="KAK3803866.1"/>
    <property type="molecule type" value="Genomic_DNA"/>
</dbReference>
<evidence type="ECO:0000256" key="13">
    <source>
        <dbReference type="HAMAP-Rule" id="MF_03148"/>
    </source>
</evidence>
<comment type="function">
    <text evidence="13">Pyrophosphatase that hydrolyzes non-canonical purine nucleotides such as inosine triphosphate (ITP), deoxyinosine triphosphate (dITP) or xanthosine 5'-triphosphate (XTP) to their respective monophosphate derivatives. The enzyme does not distinguish between the deoxy- and ribose forms. Probably excludes non-canonical purines from RNA and DNA precursor pools, thus preventing their incorporation into RNA and DNA and avoiding chromosomal lesions.</text>
</comment>
<dbReference type="InterPro" id="IPR029001">
    <property type="entry name" value="ITPase-like_fam"/>
</dbReference>
<evidence type="ECO:0000256" key="6">
    <source>
        <dbReference type="ARBA" id="ARBA00022801"/>
    </source>
</evidence>
<dbReference type="CDD" id="cd00515">
    <property type="entry name" value="HAM1"/>
    <property type="match status" value="1"/>
</dbReference>
<evidence type="ECO:0000256" key="5">
    <source>
        <dbReference type="ARBA" id="ARBA00022741"/>
    </source>
</evidence>
<feature type="binding site" evidence="13">
    <location>
        <begin position="152"/>
        <end position="155"/>
    </location>
    <ligand>
        <name>ITP</name>
        <dbReference type="ChEBI" id="CHEBI:61402"/>
    </ligand>
</feature>
<comment type="subunit">
    <text evidence="13">Homodimer.</text>
</comment>
<evidence type="ECO:0000256" key="14">
    <source>
        <dbReference type="RuleBase" id="RU003781"/>
    </source>
</evidence>
<evidence type="ECO:0000313" key="16">
    <source>
        <dbReference type="Proteomes" id="UP001283361"/>
    </source>
</evidence>
<feature type="binding site" evidence="13">
    <location>
        <position position="75"/>
    </location>
    <ligand>
        <name>Mg(2+)</name>
        <dbReference type="ChEBI" id="CHEBI:18420"/>
    </ligand>
</feature>
<comment type="catalytic activity">
    <reaction evidence="12">
        <text>N(6)-hydroxy-dATP + H2O = N(6)-hydroxy-dAMP + diphosphate + H(+)</text>
        <dbReference type="Rhea" id="RHEA:83971"/>
        <dbReference type="ChEBI" id="CHEBI:15377"/>
        <dbReference type="ChEBI" id="CHEBI:15378"/>
        <dbReference type="ChEBI" id="CHEBI:33019"/>
        <dbReference type="ChEBI" id="CHEBI:233529"/>
        <dbReference type="ChEBI" id="CHEBI:233530"/>
    </reaction>
    <physiologicalReaction direction="left-to-right" evidence="12">
        <dbReference type="Rhea" id="RHEA:83972"/>
    </physiologicalReaction>
</comment>
<comment type="caution">
    <text evidence="13">Lacks conserved residue(s) required for the propagation of feature annotation.</text>
</comment>
<dbReference type="HAMAP" id="MF_03148">
    <property type="entry name" value="HAM1_NTPase"/>
    <property type="match status" value="1"/>
</dbReference>
<feature type="binding site" evidence="13">
    <location>
        <position position="175"/>
    </location>
    <ligand>
        <name>ITP</name>
        <dbReference type="ChEBI" id="CHEBI:61402"/>
    </ligand>
</feature>
<dbReference type="AlphaFoldDB" id="A0AAE1EDU0"/>
<evidence type="ECO:0000256" key="3">
    <source>
        <dbReference type="ARBA" id="ARBA00022490"/>
    </source>
</evidence>
<evidence type="ECO:0000313" key="15">
    <source>
        <dbReference type="EMBL" id="KAK3803866.1"/>
    </source>
</evidence>
<evidence type="ECO:0000256" key="9">
    <source>
        <dbReference type="ARBA" id="ARBA00054940"/>
    </source>
</evidence>